<dbReference type="Pfam" id="PF07940">
    <property type="entry name" value="Hepar_II_III_C"/>
    <property type="match status" value="1"/>
</dbReference>
<dbReference type="EMBL" id="AP023322">
    <property type="protein sequence ID" value="BCI62994.1"/>
    <property type="molecule type" value="Genomic_DNA"/>
</dbReference>
<name>A0A7G1HX52_9BACT</name>
<sequence length="647" mass="74072">MKNISIKLILLVWCLALQFPVFGFTQRNLLQKAGVSVDSLKKVLIVDYSWVPCPDYDDRDGWDNFLGDKKEYCIGQGEECLDYKWQIILATDYLEYQRSGSRDAMQTPYGENNDALSKLVIAELAEGKGRFIDQIINGVYQYCQMASWAVSAHLNMQKFDKVLPYYKENIIDLQVADVGAFLSWTYYFLHKEFDKVNPVISDYLRAEITRRVLDPYMANPSMIGWMALGRVPRMVNNWNTWCNSNVLQCFLLVEDDKDKLAAAVWQSMQSVDQFINFNHEDGACAEGPSYWGVAAGKMFDYLDLLSLATGGKISIFSEPIIKNLGEYISNTYAGNKWTVNFSDASAKSAEDFYLWYRFGKAVNSLEMVHLAALLYNPDIYPFKSNKRQCADIFKGLRAMNVRGELLVCKPEHRFKPYVAYPQSEMCLMSNNAGYFFAAKGGNNGESHNHNDVGSFVLYIDSKPVIIDAGVGTYTRQTFGPERYTIWTMRSDYHNLPIVNGIVQKDGKEYRAGKLIFNEKKKFFSVDIASAYPDEAQLKKWERSYRLEKDKLRIIDSFVLNEILLNNEVIFMLPTFPQIVSPGKIMFDNADGKVFLQYGARQFEPTVEIITLDDTKLSTVWGKTIYRVILKSIQPMLSGTYTYTISKK</sequence>
<dbReference type="Proteomes" id="UP000594042">
    <property type="component" value="Chromosome"/>
</dbReference>
<accession>A0A7G1HX52</accession>
<evidence type="ECO:0000256" key="1">
    <source>
        <dbReference type="ARBA" id="ARBA00004196"/>
    </source>
</evidence>
<comment type="subcellular location">
    <subcellularLocation>
        <location evidence="1">Cell envelope</location>
    </subcellularLocation>
</comment>
<protein>
    <submittedName>
        <fullName evidence="3">Heparinase</fullName>
    </submittedName>
</protein>
<dbReference type="RefSeq" id="WP_200755771.1">
    <property type="nucleotide sequence ID" value="NZ_AP023322.1"/>
</dbReference>
<reference evidence="4" key="1">
    <citation type="submission" date="2020-07" db="EMBL/GenBank/DDBJ databases">
        <title>Complete genome sequencing of Coprobacter sp. strain 2CBH44.</title>
        <authorList>
            <person name="Sakamoto M."/>
            <person name="Murakami T."/>
            <person name="Mori H."/>
        </authorList>
    </citation>
    <scope>NUCLEOTIDE SEQUENCE [LARGE SCALE GENOMIC DNA]</scope>
    <source>
        <strain evidence="4">2CBH44</strain>
    </source>
</reference>
<dbReference type="Gene3D" id="2.70.98.70">
    <property type="match status" value="1"/>
</dbReference>
<dbReference type="GO" id="GO:0016829">
    <property type="term" value="F:lyase activity"/>
    <property type="evidence" value="ECO:0007669"/>
    <property type="project" value="InterPro"/>
</dbReference>
<dbReference type="Gene3D" id="1.50.10.100">
    <property type="entry name" value="Chondroitin AC/alginate lyase"/>
    <property type="match status" value="1"/>
</dbReference>
<evidence type="ECO:0000313" key="4">
    <source>
        <dbReference type="Proteomes" id="UP000594042"/>
    </source>
</evidence>
<feature type="domain" description="Heparinase II/III-like C-terminal" evidence="2">
    <location>
        <begin position="418"/>
        <end position="558"/>
    </location>
</feature>
<gene>
    <name evidence="3" type="ORF">Cop2CBH44_13470</name>
</gene>
<keyword evidence="4" id="KW-1185">Reference proteome</keyword>
<dbReference type="GO" id="GO:0030313">
    <property type="term" value="C:cell envelope"/>
    <property type="evidence" value="ECO:0007669"/>
    <property type="project" value="UniProtKB-SubCell"/>
</dbReference>
<proteinExistence type="predicted"/>
<evidence type="ECO:0000259" key="2">
    <source>
        <dbReference type="Pfam" id="PF07940"/>
    </source>
</evidence>
<organism evidence="3 4">
    <name type="scientific">Coprobacter secundus subsp. similis</name>
    <dbReference type="NCBI Taxonomy" id="2751153"/>
    <lineage>
        <taxon>Bacteria</taxon>
        <taxon>Pseudomonadati</taxon>
        <taxon>Bacteroidota</taxon>
        <taxon>Bacteroidia</taxon>
        <taxon>Bacteroidales</taxon>
        <taxon>Barnesiellaceae</taxon>
        <taxon>Coprobacter</taxon>
    </lineage>
</organism>
<dbReference type="AlphaFoldDB" id="A0A7G1HX52"/>
<dbReference type="SUPFAM" id="SSF48230">
    <property type="entry name" value="Chondroitin AC/alginate lyase"/>
    <property type="match status" value="1"/>
</dbReference>
<evidence type="ECO:0000313" key="3">
    <source>
        <dbReference type="EMBL" id="BCI62994.1"/>
    </source>
</evidence>
<dbReference type="InterPro" id="IPR012480">
    <property type="entry name" value="Hepar_II_III_C"/>
</dbReference>
<dbReference type="KEGG" id="copr:Cop2CBH44_13470"/>
<dbReference type="InterPro" id="IPR008929">
    <property type="entry name" value="Chondroitin_lyas"/>
</dbReference>